<evidence type="ECO:0000313" key="3">
    <source>
        <dbReference type="EMBL" id="RMO30621.1"/>
    </source>
</evidence>
<dbReference type="EMBL" id="RBON01000272">
    <property type="protein sequence ID" value="RMM63836.1"/>
    <property type="molecule type" value="Genomic_DNA"/>
</dbReference>
<reference evidence="6 7" key="1">
    <citation type="submission" date="2018-08" db="EMBL/GenBank/DDBJ databases">
        <title>Recombination of ecologically and evolutionarily significant loci maintains genetic cohesion in the Pseudomonas syringae species complex.</title>
        <authorList>
            <person name="Dillon M."/>
            <person name="Thakur S."/>
            <person name="Almeida R.N.D."/>
            <person name="Weir B.S."/>
            <person name="Guttman D.S."/>
        </authorList>
    </citation>
    <scope>NUCLEOTIDE SEQUENCE [LARGE SCALE GENOMIC DNA]</scope>
    <source>
        <strain evidence="5 6">ICMP 4182</strain>
        <strain evidence="2 8">ICMP 4324</strain>
        <strain evidence="1 9">ICMP 4332</strain>
        <strain evidence="3 7">ICMP 6372</strain>
        <strain evidence="4 10">ICMP 867</strain>
    </source>
</reference>
<evidence type="ECO:0000313" key="6">
    <source>
        <dbReference type="Proteomes" id="UP000272471"/>
    </source>
</evidence>
<name>A0A0N8RPY0_PSESG</name>
<dbReference type="Proteomes" id="UP000276829">
    <property type="component" value="Unassembled WGS sequence"/>
</dbReference>
<dbReference type="EMBL" id="RBOM01000347">
    <property type="protein sequence ID" value="RMM57430.1"/>
    <property type="molecule type" value="Genomic_DNA"/>
</dbReference>
<dbReference type="Proteomes" id="UP000273536">
    <property type="component" value="Unassembled WGS sequence"/>
</dbReference>
<dbReference type="Proteomes" id="UP000272471">
    <property type="component" value="Unassembled WGS sequence"/>
</dbReference>
<evidence type="ECO:0000313" key="8">
    <source>
        <dbReference type="Proteomes" id="UP000276829"/>
    </source>
</evidence>
<dbReference type="Proteomes" id="UP000279057">
    <property type="component" value="Unassembled WGS sequence"/>
</dbReference>
<gene>
    <name evidence="5" type="ORF">ALQ11_102203</name>
    <name evidence="4" type="ORF">ALQ41_102341</name>
    <name evidence="3" type="ORF">ALQ42_102156</name>
    <name evidence="2" type="ORF">ALQ73_101869</name>
    <name evidence="1" type="ORF">ALQ74_102391</name>
</gene>
<organism evidence="4 10">
    <name type="scientific">Pseudomonas savastanoi pv. glycinea</name>
    <name type="common">Pseudomonas syringae pv. glycinea</name>
    <dbReference type="NCBI Taxonomy" id="318"/>
    <lineage>
        <taxon>Bacteria</taxon>
        <taxon>Pseudomonadati</taxon>
        <taxon>Pseudomonadota</taxon>
        <taxon>Gammaproteobacteria</taxon>
        <taxon>Pseudomonadales</taxon>
        <taxon>Pseudomonadaceae</taxon>
        <taxon>Pseudomonas</taxon>
    </lineage>
</organism>
<evidence type="ECO:0000313" key="7">
    <source>
        <dbReference type="Proteomes" id="UP000273536"/>
    </source>
</evidence>
<evidence type="ECO:0000313" key="5">
    <source>
        <dbReference type="EMBL" id="RMQ07099.1"/>
    </source>
</evidence>
<comment type="caution">
    <text evidence="4">The sequence shown here is derived from an EMBL/GenBank/DDBJ whole genome shotgun (WGS) entry which is preliminary data.</text>
</comment>
<evidence type="ECO:0000313" key="4">
    <source>
        <dbReference type="EMBL" id="RMO39888.1"/>
    </source>
</evidence>
<proteinExistence type="predicted"/>
<dbReference type="EMBL" id="RBPS01000345">
    <property type="protein sequence ID" value="RMO30621.1"/>
    <property type="molecule type" value="Genomic_DNA"/>
</dbReference>
<dbReference type="EMBL" id="RBQX01000351">
    <property type="protein sequence ID" value="RMQ07099.1"/>
    <property type="molecule type" value="Genomic_DNA"/>
</dbReference>
<dbReference type="EMBL" id="RBPT01000406">
    <property type="protein sequence ID" value="RMO39888.1"/>
    <property type="molecule type" value="Genomic_DNA"/>
</dbReference>
<evidence type="ECO:0000313" key="10">
    <source>
        <dbReference type="Proteomes" id="UP000280599"/>
    </source>
</evidence>
<protein>
    <submittedName>
        <fullName evidence="4">Uncharacterized protein</fullName>
    </submittedName>
</protein>
<evidence type="ECO:0000313" key="2">
    <source>
        <dbReference type="EMBL" id="RMM63836.1"/>
    </source>
</evidence>
<sequence length="37" mass="4052">MIVARLHLILNEYVAFSSLSTIGIDLSPTQSTPHQTP</sequence>
<evidence type="ECO:0000313" key="9">
    <source>
        <dbReference type="Proteomes" id="UP000279057"/>
    </source>
</evidence>
<accession>A0A0N8RPY0</accession>
<evidence type="ECO:0000313" key="1">
    <source>
        <dbReference type="EMBL" id="RMM57430.1"/>
    </source>
</evidence>
<dbReference type="AlphaFoldDB" id="A0A0N8RPY0"/>
<dbReference type="Proteomes" id="UP000280599">
    <property type="component" value="Unassembled WGS sequence"/>
</dbReference>